<dbReference type="InterPro" id="IPR008962">
    <property type="entry name" value="PapD-like_sf"/>
</dbReference>
<protein>
    <submittedName>
        <fullName evidence="10">Adenylyl cyclase</fullName>
    </submittedName>
    <submittedName>
        <fullName evidence="9">Fimbria/pilus periplasmic chaperone</fullName>
    </submittedName>
</protein>
<feature type="chain" id="PRO_5020421677" evidence="6">
    <location>
        <begin position="31"/>
        <end position="237"/>
    </location>
</feature>
<accession>A0A4U3ESS7</accession>
<dbReference type="InterPro" id="IPR050643">
    <property type="entry name" value="Periplasmic_pilus_chap"/>
</dbReference>
<comment type="subcellular location">
    <subcellularLocation>
        <location evidence="1">Periplasm</location>
    </subcellularLocation>
</comment>
<dbReference type="RefSeq" id="WP_137270231.1">
    <property type="nucleotide sequence ID" value="NZ_JACYNM010000049.1"/>
</dbReference>
<dbReference type="Gene3D" id="2.60.40.10">
    <property type="entry name" value="Immunoglobulins"/>
    <property type="match status" value="2"/>
</dbReference>
<dbReference type="InterPro" id="IPR001829">
    <property type="entry name" value="Pili_assmbl_chaperone_bac"/>
</dbReference>
<dbReference type="InterPro" id="IPR013783">
    <property type="entry name" value="Ig-like_fold"/>
</dbReference>
<evidence type="ECO:0000256" key="2">
    <source>
        <dbReference type="ARBA" id="ARBA00007399"/>
    </source>
</evidence>
<feature type="domain" description="Pili assembly chaperone N-terminal" evidence="7">
    <location>
        <begin position="33"/>
        <end position="152"/>
    </location>
</feature>
<evidence type="ECO:0000256" key="5">
    <source>
        <dbReference type="ARBA" id="ARBA00023186"/>
    </source>
</evidence>
<dbReference type="InterPro" id="IPR016148">
    <property type="entry name" value="Pili_assmbl_chaperone_C"/>
</dbReference>
<name>A0A4U3ESS7_9GAMM</name>
<dbReference type="AlphaFoldDB" id="A0A4U3ESS7"/>
<dbReference type="EMBL" id="QGAC01000051">
    <property type="protein sequence ID" value="TKJ82669.1"/>
    <property type="molecule type" value="Genomic_DNA"/>
</dbReference>
<comment type="caution">
    <text evidence="10">The sequence shown here is derived from an EMBL/GenBank/DDBJ whole genome shotgun (WGS) entry which is preliminary data.</text>
</comment>
<evidence type="ECO:0000256" key="6">
    <source>
        <dbReference type="SAM" id="SignalP"/>
    </source>
</evidence>
<dbReference type="GO" id="GO:0071555">
    <property type="term" value="P:cell wall organization"/>
    <property type="evidence" value="ECO:0007669"/>
    <property type="project" value="InterPro"/>
</dbReference>
<dbReference type="Proteomes" id="UP000306393">
    <property type="component" value="Unassembled WGS sequence"/>
</dbReference>
<evidence type="ECO:0000313" key="10">
    <source>
        <dbReference type="EMBL" id="TKJ82669.1"/>
    </source>
</evidence>
<proteinExistence type="inferred from homology"/>
<dbReference type="PRINTS" id="PR00969">
    <property type="entry name" value="CHAPERONPILI"/>
</dbReference>
<evidence type="ECO:0000313" key="9">
    <source>
        <dbReference type="EMBL" id="MBD8109342.1"/>
    </source>
</evidence>
<dbReference type="EMBL" id="JACYNN010000047">
    <property type="protein sequence ID" value="MBD8109342.1"/>
    <property type="molecule type" value="Genomic_DNA"/>
</dbReference>
<reference evidence="9 12" key="2">
    <citation type="journal article" date="2020" name="FEMS Microbiol. Ecol.">
        <title>Temporal dynamics of bacterial communities during seed development and maturation.</title>
        <authorList>
            <person name="Chesneau G."/>
            <person name="Torres-Cortes G."/>
            <person name="Briand M."/>
            <person name="Darrasse A."/>
            <person name="Preveaux A."/>
            <person name="Marais C."/>
            <person name="Jacques M.A."/>
            <person name="Shade A."/>
            <person name="Barret M."/>
        </authorList>
    </citation>
    <scope>NUCLEOTIDE SEQUENCE [LARGE SCALE GENOMIC DNA]</scope>
    <source>
        <strain evidence="9 12">CFBP13732</strain>
    </source>
</reference>
<feature type="domain" description="Pili assembly chaperone C-terminal" evidence="8">
    <location>
        <begin position="174"/>
        <end position="229"/>
    </location>
</feature>
<evidence type="ECO:0000313" key="11">
    <source>
        <dbReference type="Proteomes" id="UP000306393"/>
    </source>
</evidence>
<evidence type="ECO:0000313" key="12">
    <source>
        <dbReference type="Proteomes" id="UP000661012"/>
    </source>
</evidence>
<dbReference type="OrthoDB" id="9131059at2"/>
<dbReference type="SUPFAM" id="SSF49584">
    <property type="entry name" value="Periplasmic chaperone C-domain"/>
    <property type="match status" value="1"/>
</dbReference>
<dbReference type="PANTHER" id="PTHR30251:SF2">
    <property type="entry name" value="FIMBRIAL CHAPERONE YADV-RELATED"/>
    <property type="match status" value="1"/>
</dbReference>
<keyword evidence="5" id="KW-0143">Chaperone</keyword>
<keyword evidence="4" id="KW-0574">Periplasm</keyword>
<keyword evidence="12" id="KW-1185">Reference proteome</keyword>
<evidence type="ECO:0000259" key="8">
    <source>
        <dbReference type="Pfam" id="PF02753"/>
    </source>
</evidence>
<evidence type="ECO:0000256" key="3">
    <source>
        <dbReference type="ARBA" id="ARBA00022729"/>
    </source>
</evidence>
<gene>
    <name evidence="10" type="ORF">EpCFBP13511_23795</name>
    <name evidence="9" type="ORF">IFT93_23550</name>
</gene>
<sequence length="237" mass="25662">MSVYSCLKKRTAIAVLSGACICLTSLPALAEGGISIQGTRIIYPQSAKQQSLSVSNSSTTDSFLVQSWVEDASGHKTSDFIVTPPLYLSGPKNENTLRLMRAAGGGTQDREMLFYFVAKAIPSVDDKKDAGKNVLRIATASRIKLFVRPAGLTPAPGDAPSRLEFRHQGERLIINNPTPYYLTLTDMRAGGKTLQDIMVPPKESVTESWPVGTGNKLTFHTINDYGAITKIQSAEIK</sequence>
<evidence type="ECO:0000256" key="4">
    <source>
        <dbReference type="ARBA" id="ARBA00022764"/>
    </source>
</evidence>
<feature type="signal peptide" evidence="6">
    <location>
        <begin position="1"/>
        <end position="30"/>
    </location>
</feature>
<dbReference type="PANTHER" id="PTHR30251">
    <property type="entry name" value="PILUS ASSEMBLY CHAPERONE"/>
    <property type="match status" value="1"/>
</dbReference>
<dbReference type="GO" id="GO:0030288">
    <property type="term" value="C:outer membrane-bounded periplasmic space"/>
    <property type="evidence" value="ECO:0007669"/>
    <property type="project" value="InterPro"/>
</dbReference>
<dbReference type="InterPro" id="IPR016147">
    <property type="entry name" value="Pili_assmbl_chaperone_N"/>
</dbReference>
<dbReference type="SUPFAM" id="SSF49354">
    <property type="entry name" value="PapD-like"/>
    <property type="match status" value="1"/>
</dbReference>
<organism evidence="10 11">
    <name type="scientific">Erwinia persicina</name>
    <dbReference type="NCBI Taxonomy" id="55211"/>
    <lineage>
        <taxon>Bacteria</taxon>
        <taxon>Pseudomonadati</taxon>
        <taxon>Pseudomonadota</taxon>
        <taxon>Gammaproteobacteria</taxon>
        <taxon>Enterobacterales</taxon>
        <taxon>Erwiniaceae</taxon>
        <taxon>Erwinia</taxon>
    </lineage>
</organism>
<comment type="similarity">
    <text evidence="2">Belongs to the periplasmic pilus chaperone family.</text>
</comment>
<dbReference type="Pfam" id="PF02753">
    <property type="entry name" value="PapD_C"/>
    <property type="match status" value="1"/>
</dbReference>
<dbReference type="Pfam" id="PF00345">
    <property type="entry name" value="PapD_N"/>
    <property type="match status" value="1"/>
</dbReference>
<dbReference type="Proteomes" id="UP000661012">
    <property type="component" value="Unassembled WGS sequence"/>
</dbReference>
<evidence type="ECO:0000256" key="1">
    <source>
        <dbReference type="ARBA" id="ARBA00004418"/>
    </source>
</evidence>
<reference evidence="10 11" key="1">
    <citation type="journal article" date="2019" name="Sci. Rep.">
        <title>Differences in resource use lead to coexistence of seed-transmitted microbial populations.</title>
        <authorList>
            <person name="Torres-Cortes G."/>
            <person name="Garcia B.J."/>
            <person name="Compant S."/>
            <person name="Rezki S."/>
            <person name="Jones P."/>
            <person name="Preveaux A."/>
            <person name="Briand M."/>
            <person name="Roulet A."/>
            <person name="Bouchez O."/>
            <person name="Jacobson D."/>
            <person name="Barret M."/>
        </authorList>
    </citation>
    <scope>NUCLEOTIDE SEQUENCE [LARGE SCALE GENOMIC DNA]</scope>
    <source>
        <strain evidence="10 11">CFBP13511</strain>
    </source>
</reference>
<evidence type="ECO:0000259" key="7">
    <source>
        <dbReference type="Pfam" id="PF00345"/>
    </source>
</evidence>
<dbReference type="InterPro" id="IPR036316">
    <property type="entry name" value="Pili_assmbl_chap_C_dom_sf"/>
</dbReference>
<keyword evidence="3 6" id="KW-0732">Signal</keyword>